<organism evidence="5 6">
    <name type="scientific">Tetranychus urticae</name>
    <name type="common">Two-spotted spider mite</name>
    <dbReference type="NCBI Taxonomy" id="32264"/>
    <lineage>
        <taxon>Eukaryota</taxon>
        <taxon>Metazoa</taxon>
        <taxon>Ecdysozoa</taxon>
        <taxon>Arthropoda</taxon>
        <taxon>Chelicerata</taxon>
        <taxon>Arachnida</taxon>
        <taxon>Acari</taxon>
        <taxon>Acariformes</taxon>
        <taxon>Trombidiformes</taxon>
        <taxon>Prostigmata</taxon>
        <taxon>Eleutherengona</taxon>
        <taxon>Raphignathae</taxon>
        <taxon>Tetranychoidea</taxon>
        <taxon>Tetranychidae</taxon>
        <taxon>Tetranychus</taxon>
    </lineage>
</organism>
<dbReference type="AlphaFoldDB" id="T1JUZ6"/>
<evidence type="ECO:0000256" key="3">
    <source>
        <dbReference type="ARBA" id="ARBA00022679"/>
    </source>
</evidence>
<evidence type="ECO:0000256" key="1">
    <source>
        <dbReference type="ARBA" id="ARBA00009995"/>
    </source>
</evidence>
<name>T1JUZ6_TETUR</name>
<evidence type="ECO:0000256" key="4">
    <source>
        <dbReference type="SAM" id="Phobius"/>
    </source>
</evidence>
<dbReference type="HOGENOM" id="CLU_2052578_0_0_1"/>
<keyword evidence="4" id="KW-0472">Membrane</keyword>
<dbReference type="InterPro" id="IPR050271">
    <property type="entry name" value="UDP-glycosyltransferase"/>
</dbReference>
<feature type="transmembrane region" description="Helical" evidence="4">
    <location>
        <begin position="72"/>
        <end position="95"/>
    </location>
</feature>
<dbReference type="EnsemblMetazoa" id="tetur02g02770.1">
    <property type="protein sequence ID" value="tetur02g02770.1"/>
    <property type="gene ID" value="tetur02g02770"/>
</dbReference>
<evidence type="ECO:0008006" key="7">
    <source>
        <dbReference type="Google" id="ProtNLM"/>
    </source>
</evidence>
<evidence type="ECO:0000313" key="6">
    <source>
        <dbReference type="Proteomes" id="UP000015104"/>
    </source>
</evidence>
<dbReference type="GO" id="GO:0008194">
    <property type="term" value="F:UDP-glycosyltransferase activity"/>
    <property type="evidence" value="ECO:0007669"/>
    <property type="project" value="InterPro"/>
</dbReference>
<evidence type="ECO:0000313" key="5">
    <source>
        <dbReference type="EnsemblMetazoa" id="tetur02g02770.1"/>
    </source>
</evidence>
<dbReference type="eggNOG" id="KOG1192">
    <property type="taxonomic scope" value="Eukaryota"/>
</dbReference>
<dbReference type="PANTHER" id="PTHR48043:SF159">
    <property type="entry name" value="EG:EG0003.4 PROTEIN-RELATED"/>
    <property type="match status" value="1"/>
</dbReference>
<dbReference type="InterPro" id="IPR002213">
    <property type="entry name" value="UDP_glucos_trans"/>
</dbReference>
<comment type="similarity">
    <text evidence="1">Belongs to the UDP-glycosyltransferase family.</text>
</comment>
<dbReference type="EMBL" id="CAEY01000790">
    <property type="status" value="NOT_ANNOTATED_CDS"/>
    <property type="molecule type" value="Genomic_DNA"/>
</dbReference>
<dbReference type="Proteomes" id="UP000015104">
    <property type="component" value="Unassembled WGS sequence"/>
</dbReference>
<keyword evidence="4" id="KW-1133">Transmembrane helix</keyword>
<keyword evidence="6" id="KW-1185">Reference proteome</keyword>
<proteinExistence type="inferred from homology"/>
<keyword evidence="2" id="KW-0328">Glycosyltransferase</keyword>
<dbReference type="Pfam" id="PF00201">
    <property type="entry name" value="UDPGT"/>
    <property type="match status" value="1"/>
</dbReference>
<dbReference type="Gene3D" id="3.40.50.2000">
    <property type="entry name" value="Glycogen Phosphorylase B"/>
    <property type="match status" value="1"/>
</dbReference>
<accession>T1JUZ6</accession>
<keyword evidence="3" id="KW-0808">Transferase</keyword>
<protein>
    <recommendedName>
        <fullName evidence="7">Glucuronosyltransferase</fullName>
    </recommendedName>
</protein>
<reference evidence="6" key="1">
    <citation type="submission" date="2011-08" db="EMBL/GenBank/DDBJ databases">
        <authorList>
            <person name="Rombauts S."/>
        </authorList>
    </citation>
    <scope>NUCLEOTIDE SEQUENCE</scope>
    <source>
        <strain evidence="6">London</strain>
    </source>
</reference>
<dbReference type="SUPFAM" id="SSF53756">
    <property type="entry name" value="UDP-Glycosyltransferase/glycogen phosphorylase"/>
    <property type="match status" value="1"/>
</dbReference>
<reference evidence="5" key="2">
    <citation type="submission" date="2015-06" db="UniProtKB">
        <authorList>
            <consortium name="EnsemblMetazoa"/>
        </authorList>
    </citation>
    <scope>IDENTIFICATION</scope>
</reference>
<sequence length="236" mass="26412">MKSSLSRFSFLFSRMFFLCSAFFWRTESLAVLYSFSIVSRRRSVSSFVFLFLSSLSDSSCLSADHGDELPTPLASCFIFSISISICLIFCSRLLISASNRSFSTLLSAFLAFICSSSRSVSSSIHSDTSTAFFDLVITHGGNNTFLETIYAGKPLIVVPFFMDQPDNAQRAVDCEIGSRINLYEIEEVKVLNTIEETLSNPSYAEKIAKISASMKSPKNKENVVRKIENFMENNRK</sequence>
<dbReference type="PANTHER" id="PTHR48043">
    <property type="entry name" value="EG:EG0003.4 PROTEIN-RELATED"/>
    <property type="match status" value="1"/>
</dbReference>
<evidence type="ECO:0000256" key="2">
    <source>
        <dbReference type="ARBA" id="ARBA00022676"/>
    </source>
</evidence>
<keyword evidence="4" id="KW-0812">Transmembrane</keyword>